<reference evidence="3 4" key="1">
    <citation type="submission" date="2019-03" db="EMBL/GenBank/DDBJ databases">
        <title>Deep-cultivation of Planctomycetes and their phenomic and genomic characterization uncovers novel biology.</title>
        <authorList>
            <person name="Wiegand S."/>
            <person name="Jogler M."/>
            <person name="Boedeker C."/>
            <person name="Pinto D."/>
            <person name="Vollmers J."/>
            <person name="Rivas-Marin E."/>
            <person name="Kohn T."/>
            <person name="Peeters S.H."/>
            <person name="Heuer A."/>
            <person name="Rast P."/>
            <person name="Oberbeckmann S."/>
            <person name="Bunk B."/>
            <person name="Jeske O."/>
            <person name="Meyerdierks A."/>
            <person name="Storesund J.E."/>
            <person name="Kallscheuer N."/>
            <person name="Luecker S."/>
            <person name="Lage O.M."/>
            <person name="Pohl T."/>
            <person name="Merkel B.J."/>
            <person name="Hornburger P."/>
            <person name="Mueller R.-W."/>
            <person name="Bruemmer F."/>
            <person name="Labrenz M."/>
            <person name="Spormann A.M."/>
            <person name="Op den Camp H."/>
            <person name="Overmann J."/>
            <person name="Amann R."/>
            <person name="Jetten M.S.M."/>
            <person name="Mascher T."/>
            <person name="Medema M.H."/>
            <person name="Devos D.P."/>
            <person name="Kaster A.-K."/>
            <person name="Ovreas L."/>
            <person name="Rohde M."/>
            <person name="Galperin M.Y."/>
            <person name="Jogler C."/>
        </authorList>
    </citation>
    <scope>NUCLEOTIDE SEQUENCE [LARGE SCALE GENOMIC DNA]</scope>
    <source>
        <strain evidence="3 4">Enr13</strain>
    </source>
</reference>
<name>A0A518HTT4_9BACT</name>
<accession>A0A518HTT4</accession>
<dbReference type="EMBL" id="CP037423">
    <property type="protein sequence ID" value="QDV44269.1"/>
    <property type="molecule type" value="Genomic_DNA"/>
</dbReference>
<dbReference type="Gene3D" id="3.30.1340.30">
    <property type="match status" value="1"/>
</dbReference>
<organism evidence="3 4">
    <name type="scientific">Stieleria neptunia</name>
    <dbReference type="NCBI Taxonomy" id="2527979"/>
    <lineage>
        <taxon>Bacteria</taxon>
        <taxon>Pseudomonadati</taxon>
        <taxon>Planctomycetota</taxon>
        <taxon>Planctomycetia</taxon>
        <taxon>Pirellulales</taxon>
        <taxon>Pirellulaceae</taxon>
        <taxon>Stieleria</taxon>
    </lineage>
</organism>
<proteinExistence type="predicted"/>
<evidence type="ECO:0000256" key="1">
    <source>
        <dbReference type="SAM" id="MobiDB-lite"/>
    </source>
</evidence>
<feature type="compositionally biased region" description="Polar residues" evidence="1">
    <location>
        <begin position="1"/>
        <end position="11"/>
    </location>
</feature>
<dbReference type="AlphaFoldDB" id="A0A518HTT4"/>
<protein>
    <submittedName>
        <fullName evidence="3">BON domain protein</fullName>
    </submittedName>
</protein>
<evidence type="ECO:0000313" key="4">
    <source>
        <dbReference type="Proteomes" id="UP000319004"/>
    </source>
</evidence>
<dbReference type="KEGG" id="snep:Enr13x_41330"/>
<dbReference type="RefSeq" id="WP_197455213.1">
    <property type="nucleotide sequence ID" value="NZ_CP037423.1"/>
</dbReference>
<evidence type="ECO:0000259" key="2">
    <source>
        <dbReference type="PROSITE" id="PS50914"/>
    </source>
</evidence>
<dbReference type="Proteomes" id="UP000319004">
    <property type="component" value="Chromosome"/>
</dbReference>
<dbReference type="Pfam" id="PF04972">
    <property type="entry name" value="BON"/>
    <property type="match status" value="1"/>
</dbReference>
<keyword evidence="4" id="KW-1185">Reference proteome</keyword>
<feature type="region of interest" description="Disordered" evidence="1">
    <location>
        <begin position="1"/>
        <end position="39"/>
    </location>
</feature>
<dbReference type="InterPro" id="IPR007055">
    <property type="entry name" value="BON_dom"/>
</dbReference>
<dbReference type="PROSITE" id="PS50914">
    <property type="entry name" value="BON"/>
    <property type="match status" value="1"/>
</dbReference>
<sequence length="102" mass="11112">MMSTVRTSQTDSDADSSEDRNTETTGQAAGAPDDHREKDALFREILANSGSGELRQIEVNVRDGQVVLSGRVSSFYQKQLAQESLLPVAIGMQICNQLEVDP</sequence>
<gene>
    <name evidence="3" type="ORF">Enr13x_41330</name>
</gene>
<feature type="domain" description="BON" evidence="2">
    <location>
        <begin position="33"/>
        <end position="102"/>
    </location>
</feature>
<evidence type="ECO:0000313" key="3">
    <source>
        <dbReference type="EMBL" id="QDV44269.1"/>
    </source>
</evidence>